<dbReference type="AlphaFoldDB" id="A0A9C6U1D8"/>
<feature type="compositionally biased region" description="Acidic residues" evidence="1">
    <location>
        <begin position="78"/>
        <end position="89"/>
    </location>
</feature>
<feature type="region of interest" description="Disordered" evidence="1">
    <location>
        <begin position="125"/>
        <end position="177"/>
    </location>
</feature>
<reference evidence="3 4" key="1">
    <citation type="submission" date="2025-04" db="UniProtKB">
        <authorList>
            <consortium name="RefSeq"/>
        </authorList>
    </citation>
    <scope>IDENTIFICATION</scope>
    <source>
        <tissue evidence="3 4">Whole organism</tissue>
    </source>
</reference>
<protein>
    <submittedName>
        <fullName evidence="3">Uncharacterized protein LOC127749593</fullName>
    </submittedName>
    <submittedName>
        <fullName evidence="4">Uncharacterized protein LOC127751752</fullName>
    </submittedName>
</protein>
<proteinExistence type="predicted"/>
<name>A0A9C6U1D8_FRAOC</name>
<evidence type="ECO:0000313" key="4">
    <source>
        <dbReference type="RefSeq" id="XP_052131720.1"/>
    </source>
</evidence>
<organism evidence="2 3">
    <name type="scientific">Frankliniella occidentalis</name>
    <name type="common">Western flower thrips</name>
    <name type="synonym">Euthrips occidentalis</name>
    <dbReference type="NCBI Taxonomy" id="133901"/>
    <lineage>
        <taxon>Eukaryota</taxon>
        <taxon>Metazoa</taxon>
        <taxon>Ecdysozoa</taxon>
        <taxon>Arthropoda</taxon>
        <taxon>Hexapoda</taxon>
        <taxon>Insecta</taxon>
        <taxon>Pterygota</taxon>
        <taxon>Neoptera</taxon>
        <taxon>Paraneoptera</taxon>
        <taxon>Thysanoptera</taxon>
        <taxon>Terebrantia</taxon>
        <taxon>Thripoidea</taxon>
        <taxon>Thripidae</taxon>
        <taxon>Frankliniella</taxon>
    </lineage>
</organism>
<sequence>MPGAQYEAATWRKSYQDWKSECKKKYLHNKKYKNATDNNPRHKPKKLNDLEEICLKEFHTKESLEGNGTIDPDRDIVEETEENSSEETTEQYNNELQMPLEDSFELHVVDDTGDSNNTFVEVLTPCPSSSSQWKSSQVLQVLSPSPSTPCSSKLPPPQRKTESEIRKDVSKRVRKEMELREGRPVEVEQLETFMERTKMQTSVLESIATSLQALVGSQEELVKAQKTTNKYLKDLLEQ</sequence>
<dbReference type="GeneID" id="127749593"/>
<feature type="compositionally biased region" description="Low complexity" evidence="1">
    <location>
        <begin position="128"/>
        <end position="143"/>
    </location>
</feature>
<dbReference type="KEGG" id="foc:127749593"/>
<dbReference type="RefSeq" id="XP_052131720.1">
    <property type="nucleotide sequence ID" value="XM_052275760.1"/>
</dbReference>
<feature type="region of interest" description="Disordered" evidence="1">
    <location>
        <begin position="61"/>
        <end position="92"/>
    </location>
</feature>
<accession>A0A9C6U1D8</accession>
<gene>
    <name evidence="3" type="primary">LOC127749593</name>
    <name evidence="4" type="synonym">LOC127751752</name>
</gene>
<evidence type="ECO:0000313" key="3">
    <source>
        <dbReference type="RefSeq" id="XP_052124345.1"/>
    </source>
</evidence>
<dbReference type="Proteomes" id="UP000504606">
    <property type="component" value="Unplaced"/>
</dbReference>
<evidence type="ECO:0000256" key="1">
    <source>
        <dbReference type="SAM" id="MobiDB-lite"/>
    </source>
</evidence>
<feature type="compositionally biased region" description="Basic and acidic residues" evidence="1">
    <location>
        <begin position="159"/>
        <end position="177"/>
    </location>
</feature>
<keyword evidence="2" id="KW-1185">Reference proteome</keyword>
<dbReference type="RefSeq" id="XP_052124345.1">
    <property type="nucleotide sequence ID" value="XM_052268385.1"/>
</dbReference>
<dbReference type="KEGG" id="foc:127751752"/>
<evidence type="ECO:0000313" key="2">
    <source>
        <dbReference type="Proteomes" id="UP000504606"/>
    </source>
</evidence>